<evidence type="ECO:0000313" key="5">
    <source>
        <dbReference type="EMBL" id="AKU93224.1"/>
    </source>
</evidence>
<evidence type="ECO:0000256" key="2">
    <source>
        <dbReference type="PROSITE-ProRule" id="PRU00335"/>
    </source>
</evidence>
<feature type="domain" description="HTH tetR-type" evidence="4">
    <location>
        <begin position="98"/>
        <end position="158"/>
    </location>
</feature>
<gene>
    <name evidence="5" type="ORF">AKJ08_3611</name>
</gene>
<evidence type="ECO:0000313" key="6">
    <source>
        <dbReference type="Proteomes" id="UP000055590"/>
    </source>
</evidence>
<keyword evidence="1 2" id="KW-0238">DNA-binding</keyword>
<dbReference type="GO" id="GO:0003677">
    <property type="term" value="F:DNA binding"/>
    <property type="evidence" value="ECO:0007669"/>
    <property type="project" value="UniProtKB-UniRule"/>
</dbReference>
<dbReference type="AlphaFoldDB" id="A0A0K1PJG3"/>
<feature type="compositionally biased region" description="Low complexity" evidence="3">
    <location>
        <begin position="1"/>
        <end position="17"/>
    </location>
</feature>
<protein>
    <recommendedName>
        <fullName evidence="4">HTH tetR-type domain-containing protein</fullName>
    </recommendedName>
</protein>
<dbReference type="RefSeq" id="WP_050727275.1">
    <property type="nucleotide sequence ID" value="NZ_CP012332.1"/>
</dbReference>
<evidence type="ECO:0000259" key="4">
    <source>
        <dbReference type="PROSITE" id="PS50977"/>
    </source>
</evidence>
<evidence type="ECO:0000256" key="1">
    <source>
        <dbReference type="ARBA" id="ARBA00023125"/>
    </source>
</evidence>
<feature type="DNA-binding region" description="H-T-H motif" evidence="2">
    <location>
        <begin position="121"/>
        <end position="140"/>
    </location>
</feature>
<feature type="region of interest" description="Disordered" evidence="3">
    <location>
        <begin position="1"/>
        <end position="97"/>
    </location>
</feature>
<dbReference type="PROSITE" id="PS50977">
    <property type="entry name" value="HTH_TETR_2"/>
    <property type="match status" value="1"/>
</dbReference>
<keyword evidence="6" id="KW-1185">Reference proteome</keyword>
<reference evidence="5 6" key="1">
    <citation type="submission" date="2015-08" db="EMBL/GenBank/DDBJ databases">
        <authorList>
            <person name="Babu N.S."/>
            <person name="Beckwith C.J."/>
            <person name="Beseler K.G."/>
            <person name="Brison A."/>
            <person name="Carone J.V."/>
            <person name="Caskin T.P."/>
            <person name="Diamond M."/>
            <person name="Durham M.E."/>
            <person name="Foxe J.M."/>
            <person name="Go M."/>
            <person name="Henderson B.A."/>
            <person name="Jones I.B."/>
            <person name="McGettigan J.A."/>
            <person name="Micheletti S.J."/>
            <person name="Nasrallah M.E."/>
            <person name="Ortiz D."/>
            <person name="Piller C.R."/>
            <person name="Privatt S.R."/>
            <person name="Schneider S.L."/>
            <person name="Sharp S."/>
            <person name="Smith T.C."/>
            <person name="Stanton J.D."/>
            <person name="Ullery H.E."/>
            <person name="Wilson R.J."/>
            <person name="Serrano M.G."/>
            <person name="Buck G."/>
            <person name="Lee V."/>
            <person name="Wang Y."/>
            <person name="Carvalho R."/>
            <person name="Voegtly L."/>
            <person name="Shi R."/>
            <person name="Duckworth R."/>
            <person name="Johnson A."/>
            <person name="Loviza R."/>
            <person name="Walstead R."/>
            <person name="Shah Z."/>
            <person name="Kiflezghi M."/>
            <person name="Wade K."/>
            <person name="Ball S.L."/>
            <person name="Bradley K.W."/>
            <person name="Asai D.J."/>
            <person name="Bowman C.A."/>
            <person name="Russell D.A."/>
            <person name="Pope W.H."/>
            <person name="Jacobs-Sera D."/>
            <person name="Hendrix R.W."/>
            <person name="Hatfull G.F."/>
        </authorList>
    </citation>
    <scope>NUCLEOTIDE SEQUENCE [LARGE SCALE GENOMIC DNA]</scope>
    <source>
        <strain evidence="5 6">DSM 27710</strain>
    </source>
</reference>
<accession>A0A0K1PJG3</accession>
<feature type="compositionally biased region" description="Basic and acidic residues" evidence="3">
    <location>
        <begin position="63"/>
        <end position="75"/>
    </location>
</feature>
<feature type="compositionally biased region" description="Polar residues" evidence="3">
    <location>
        <begin position="50"/>
        <end position="62"/>
    </location>
</feature>
<dbReference type="InterPro" id="IPR001647">
    <property type="entry name" value="HTH_TetR"/>
</dbReference>
<proteinExistence type="predicted"/>
<dbReference type="OrthoDB" id="9790413at2"/>
<dbReference type="Gene3D" id="1.10.357.10">
    <property type="entry name" value="Tetracycline Repressor, domain 2"/>
    <property type="match status" value="1"/>
</dbReference>
<dbReference type="InterPro" id="IPR009057">
    <property type="entry name" value="Homeodomain-like_sf"/>
</dbReference>
<dbReference type="KEGG" id="vin:AKJ08_3611"/>
<organism evidence="5 6">
    <name type="scientific">Vulgatibacter incomptus</name>
    <dbReference type="NCBI Taxonomy" id="1391653"/>
    <lineage>
        <taxon>Bacteria</taxon>
        <taxon>Pseudomonadati</taxon>
        <taxon>Myxococcota</taxon>
        <taxon>Myxococcia</taxon>
        <taxon>Myxococcales</taxon>
        <taxon>Cystobacterineae</taxon>
        <taxon>Vulgatibacteraceae</taxon>
        <taxon>Vulgatibacter</taxon>
    </lineage>
</organism>
<evidence type="ECO:0000256" key="3">
    <source>
        <dbReference type="SAM" id="MobiDB-lite"/>
    </source>
</evidence>
<dbReference type="EMBL" id="CP012332">
    <property type="protein sequence ID" value="AKU93224.1"/>
    <property type="molecule type" value="Genomic_DNA"/>
</dbReference>
<sequence>MGANGTGRPAARAGGRRTSSPTEADRLAANAGGGRRSSQRSQRSEGSKSTAGNTRRSSNARTDGSDRSTPIDRRLSSSPKPEGSDRAAASAGGERRHELRRQAIARACIERLSLEGLEAGRLETLAADAGLSRQNLLFYFRDKADLWAEAATCAAEEIFAILTRLVAGEAGPAAIRAVRRGLDEVARVLPAAFAVHLDAAATATRASATQQQRASTAQQTFLAALAAALASPAPANDPSQRLARLATLTFLAHHRAARAHQRSGLAPDLPLAADLDLAELHLVGAARTLPSRSR</sequence>
<dbReference type="Proteomes" id="UP000055590">
    <property type="component" value="Chromosome"/>
</dbReference>
<name>A0A0K1PJG3_9BACT</name>
<dbReference type="SUPFAM" id="SSF46689">
    <property type="entry name" value="Homeodomain-like"/>
    <property type="match status" value="1"/>
</dbReference>